<evidence type="ECO:0000313" key="1">
    <source>
        <dbReference type="EMBL" id="PNX99151.1"/>
    </source>
</evidence>
<dbReference type="InterPro" id="IPR032675">
    <property type="entry name" value="LRR_dom_sf"/>
</dbReference>
<dbReference type="STRING" id="57577.A0A2K3N7X4"/>
<accession>A0A2K3N7X4</accession>
<dbReference type="EMBL" id="ASHM01017443">
    <property type="protein sequence ID" value="PNX99151.1"/>
    <property type="molecule type" value="Genomic_DNA"/>
</dbReference>
<comment type="caution">
    <text evidence="1">The sequence shown here is derived from an EMBL/GenBank/DDBJ whole genome shotgun (WGS) entry which is preliminary data.</text>
</comment>
<reference evidence="1 2" key="1">
    <citation type="journal article" date="2014" name="Am. J. Bot.">
        <title>Genome assembly and annotation for red clover (Trifolium pratense; Fabaceae).</title>
        <authorList>
            <person name="Istvanek J."/>
            <person name="Jaros M."/>
            <person name="Krenek A."/>
            <person name="Repkova J."/>
        </authorList>
    </citation>
    <scope>NUCLEOTIDE SEQUENCE [LARGE SCALE GENOMIC DNA]</scope>
    <source>
        <strain evidence="2">cv. Tatra</strain>
        <tissue evidence="1">Young leaves</tissue>
    </source>
</reference>
<organism evidence="1 2">
    <name type="scientific">Trifolium pratense</name>
    <name type="common">Red clover</name>
    <dbReference type="NCBI Taxonomy" id="57577"/>
    <lineage>
        <taxon>Eukaryota</taxon>
        <taxon>Viridiplantae</taxon>
        <taxon>Streptophyta</taxon>
        <taxon>Embryophyta</taxon>
        <taxon>Tracheophyta</taxon>
        <taxon>Spermatophyta</taxon>
        <taxon>Magnoliopsida</taxon>
        <taxon>eudicotyledons</taxon>
        <taxon>Gunneridae</taxon>
        <taxon>Pentapetalae</taxon>
        <taxon>rosids</taxon>
        <taxon>fabids</taxon>
        <taxon>Fabales</taxon>
        <taxon>Fabaceae</taxon>
        <taxon>Papilionoideae</taxon>
        <taxon>50 kb inversion clade</taxon>
        <taxon>NPAAA clade</taxon>
        <taxon>Hologalegina</taxon>
        <taxon>IRL clade</taxon>
        <taxon>Trifolieae</taxon>
        <taxon>Trifolium</taxon>
    </lineage>
</organism>
<sequence length="169" mass="19013">GTSEINDKLSRFEELTNASLAYMGVSSPGIPCELSSTVPNIKELDLSGNLLSEWKDVGIICEQLPALKALNLSYNLMSPYKSELPLLKSIRVIVLNNTGVDWEQVELLKQSLTTIEELHIMGNNISRIMQFNKHPKLAIPSSTSELELLMLYLGHIRKWFPPSPHFHLE</sequence>
<feature type="non-terminal residue" evidence="1">
    <location>
        <position position="1"/>
    </location>
</feature>
<gene>
    <name evidence="1" type="ORF">L195_g022414</name>
</gene>
<protein>
    <submittedName>
        <fullName evidence="1">Tubulin-specific chaperone E-like protein</fullName>
    </submittedName>
</protein>
<dbReference type="Proteomes" id="UP000236291">
    <property type="component" value="Unassembled WGS sequence"/>
</dbReference>
<dbReference type="ExpressionAtlas" id="A0A2K3N7X4">
    <property type="expression patterns" value="baseline"/>
</dbReference>
<dbReference type="Gene3D" id="3.80.10.10">
    <property type="entry name" value="Ribonuclease Inhibitor"/>
    <property type="match status" value="1"/>
</dbReference>
<name>A0A2K3N7X4_TRIPR</name>
<dbReference type="AlphaFoldDB" id="A0A2K3N7X4"/>
<proteinExistence type="predicted"/>
<evidence type="ECO:0000313" key="2">
    <source>
        <dbReference type="Proteomes" id="UP000236291"/>
    </source>
</evidence>
<reference evidence="1 2" key="2">
    <citation type="journal article" date="2017" name="Front. Plant Sci.">
        <title>Gene Classification and Mining of Molecular Markers Useful in Red Clover (Trifolium pratense) Breeding.</title>
        <authorList>
            <person name="Istvanek J."/>
            <person name="Dluhosova J."/>
            <person name="Dluhos P."/>
            <person name="Patkova L."/>
            <person name="Nedelnik J."/>
            <person name="Repkova J."/>
        </authorList>
    </citation>
    <scope>NUCLEOTIDE SEQUENCE [LARGE SCALE GENOMIC DNA]</scope>
    <source>
        <strain evidence="2">cv. Tatra</strain>
        <tissue evidence="1">Young leaves</tissue>
    </source>
</reference>
<dbReference type="SUPFAM" id="SSF52058">
    <property type="entry name" value="L domain-like"/>
    <property type="match status" value="1"/>
</dbReference>